<evidence type="ECO:0000256" key="6">
    <source>
        <dbReference type="SAM" id="Coils"/>
    </source>
</evidence>
<dbReference type="EMBL" id="JAAMPC010000009">
    <property type="protein sequence ID" value="KAG2293248.1"/>
    <property type="molecule type" value="Genomic_DNA"/>
</dbReference>
<proteinExistence type="inferred from homology"/>
<name>A0A8X7RSI1_BRACI</name>
<dbReference type="GO" id="GO:0009908">
    <property type="term" value="P:flower development"/>
    <property type="evidence" value="ECO:0007669"/>
    <property type="project" value="UniProtKB-KW"/>
</dbReference>
<evidence type="ECO:0000256" key="4">
    <source>
        <dbReference type="ARBA" id="ARBA00023054"/>
    </source>
</evidence>
<organism evidence="8 9">
    <name type="scientific">Brassica carinata</name>
    <name type="common">Ethiopian mustard</name>
    <name type="synonym">Abyssinian cabbage</name>
    <dbReference type="NCBI Taxonomy" id="52824"/>
    <lineage>
        <taxon>Eukaryota</taxon>
        <taxon>Viridiplantae</taxon>
        <taxon>Streptophyta</taxon>
        <taxon>Embryophyta</taxon>
        <taxon>Tracheophyta</taxon>
        <taxon>Spermatophyta</taxon>
        <taxon>Magnoliopsida</taxon>
        <taxon>eudicotyledons</taxon>
        <taxon>Gunneridae</taxon>
        <taxon>Pentapetalae</taxon>
        <taxon>rosids</taxon>
        <taxon>malvids</taxon>
        <taxon>Brassicales</taxon>
        <taxon>Brassicaceae</taxon>
        <taxon>Brassiceae</taxon>
        <taxon>Brassica</taxon>
    </lineage>
</organism>
<reference evidence="8 9" key="1">
    <citation type="submission" date="2020-02" db="EMBL/GenBank/DDBJ databases">
        <authorList>
            <person name="Ma Q."/>
            <person name="Huang Y."/>
            <person name="Song X."/>
            <person name="Pei D."/>
        </authorList>
    </citation>
    <scope>NUCLEOTIDE SEQUENCE [LARGE SCALE GENOMIC DNA]</scope>
    <source>
        <strain evidence="8">Sxm20200214</strain>
        <tissue evidence="8">Leaf</tissue>
    </source>
</reference>
<keyword evidence="5" id="KW-0287">Flowering</keyword>
<dbReference type="PANTHER" id="PTHR33405:SF18">
    <property type="entry name" value="PROTEIN FLX-LIKE 4"/>
    <property type="match status" value="1"/>
</dbReference>
<comment type="similarity">
    <text evidence="1">Belongs to the FLX family.</text>
</comment>
<evidence type="ECO:0000256" key="2">
    <source>
        <dbReference type="ARBA" id="ARBA00022473"/>
    </source>
</evidence>
<dbReference type="InterPro" id="IPR040353">
    <property type="entry name" value="FLX/FLX-like"/>
</dbReference>
<dbReference type="Proteomes" id="UP000886595">
    <property type="component" value="Unassembled WGS sequence"/>
</dbReference>
<feature type="compositionally biased region" description="Low complexity" evidence="7">
    <location>
        <begin position="89"/>
        <end position="98"/>
    </location>
</feature>
<evidence type="ECO:0000256" key="3">
    <source>
        <dbReference type="ARBA" id="ARBA00022782"/>
    </source>
</evidence>
<comment type="caution">
    <text evidence="8">The sequence shown here is derived from an EMBL/GenBank/DDBJ whole genome shotgun (WGS) entry which is preliminary data.</text>
</comment>
<evidence type="ECO:0000313" key="9">
    <source>
        <dbReference type="Proteomes" id="UP000886595"/>
    </source>
</evidence>
<sequence>MTREEHNIFDLPEKNLMGLDGLASAHFVIALQEQKQIINLVGTNNQSSRDQSWWCNPILVFLCSISSLPVNFRDMSSRERLGSSKHYSRGMSTSGSSSSRHHETISSASDHRVSHSDVLENKIAARAAEIDRLSSDNRKLAASYAALKEDLSLADREVQGLRAHIVKTETDGEIQIRGVLEKIAKLEGIVNNRDNIRRELQSAHIEAHTLAREREELAAQVKAAVKELKKVCLESEGLESSVQELERLKEEHQRLREEFDAEKSGNVEKLEQLKEMESNIIGAVKAIEKLRSEIATARSRA</sequence>
<feature type="region of interest" description="Disordered" evidence="7">
    <location>
        <begin position="79"/>
        <end position="113"/>
    </location>
</feature>
<feature type="coiled-coil region" evidence="6">
    <location>
        <begin position="193"/>
        <end position="293"/>
    </location>
</feature>
<dbReference type="GO" id="GO:0030154">
    <property type="term" value="P:cell differentiation"/>
    <property type="evidence" value="ECO:0007669"/>
    <property type="project" value="UniProtKB-KW"/>
</dbReference>
<feature type="compositionally biased region" description="Basic and acidic residues" evidence="7">
    <location>
        <begin position="100"/>
        <end position="113"/>
    </location>
</feature>
<dbReference type="PANTHER" id="PTHR33405">
    <property type="entry name" value="PROTEIN FLX-LIKE 2"/>
    <property type="match status" value="1"/>
</dbReference>
<evidence type="ECO:0000256" key="1">
    <source>
        <dbReference type="ARBA" id="ARBA00005405"/>
    </source>
</evidence>
<keyword evidence="2" id="KW-0217">Developmental protein</keyword>
<evidence type="ECO:0000256" key="5">
    <source>
        <dbReference type="ARBA" id="ARBA00023089"/>
    </source>
</evidence>
<evidence type="ECO:0000313" key="8">
    <source>
        <dbReference type="EMBL" id="KAG2293248.1"/>
    </source>
</evidence>
<dbReference type="OrthoDB" id="1899348at2759"/>
<keyword evidence="9" id="KW-1185">Reference proteome</keyword>
<keyword evidence="3" id="KW-0221">Differentiation</keyword>
<protein>
    <submittedName>
        <fullName evidence="8">Uncharacterized protein</fullName>
    </submittedName>
</protein>
<gene>
    <name evidence="8" type="ORF">Bca52824_039917</name>
</gene>
<evidence type="ECO:0000256" key="7">
    <source>
        <dbReference type="SAM" id="MobiDB-lite"/>
    </source>
</evidence>
<keyword evidence="4 6" id="KW-0175">Coiled coil</keyword>
<accession>A0A8X7RSI1</accession>
<dbReference type="AlphaFoldDB" id="A0A8X7RSI1"/>